<dbReference type="AlphaFoldDB" id="A0A235B6L5"/>
<name>A0A235B6L5_9BACL</name>
<accession>A0A235B6L5</accession>
<dbReference type="OrthoDB" id="5405951at2"/>
<evidence type="ECO:0000313" key="4">
    <source>
        <dbReference type="Proteomes" id="UP000215459"/>
    </source>
</evidence>
<gene>
    <name evidence="3" type="ORF">CHM34_11575</name>
</gene>
<dbReference type="Proteomes" id="UP000215459">
    <property type="component" value="Unassembled WGS sequence"/>
</dbReference>
<proteinExistence type="predicted"/>
<reference evidence="3 4" key="1">
    <citation type="submission" date="2017-07" db="EMBL/GenBank/DDBJ databases">
        <title>The genome sequence of Paludifilum halophilum highlights mechanisms for microbial adaptation to high salt environemnts.</title>
        <authorList>
            <person name="Belbahri L."/>
        </authorList>
    </citation>
    <scope>NUCLEOTIDE SEQUENCE [LARGE SCALE GENOMIC DNA]</scope>
    <source>
        <strain evidence="3 4">DSM 102817</strain>
    </source>
</reference>
<comment type="caution">
    <text evidence="3">The sequence shown here is derived from an EMBL/GenBank/DDBJ whole genome shotgun (WGS) entry which is preliminary data.</text>
</comment>
<feature type="region of interest" description="Disordered" evidence="1">
    <location>
        <begin position="66"/>
        <end position="87"/>
    </location>
</feature>
<organism evidence="3 4">
    <name type="scientific">Paludifilum halophilum</name>
    <dbReference type="NCBI Taxonomy" id="1642702"/>
    <lineage>
        <taxon>Bacteria</taxon>
        <taxon>Bacillati</taxon>
        <taxon>Bacillota</taxon>
        <taxon>Bacilli</taxon>
        <taxon>Bacillales</taxon>
        <taxon>Thermoactinomycetaceae</taxon>
        <taxon>Paludifilum</taxon>
    </lineage>
</organism>
<feature type="domain" description="Inner membrane protein YgaP-like transmembrane" evidence="2">
    <location>
        <begin position="1"/>
        <end position="66"/>
    </location>
</feature>
<dbReference type="PROSITE" id="PS51257">
    <property type="entry name" value="PROKAR_LIPOPROTEIN"/>
    <property type="match status" value="1"/>
</dbReference>
<keyword evidence="4" id="KW-1185">Reference proteome</keyword>
<evidence type="ECO:0000256" key="1">
    <source>
        <dbReference type="SAM" id="MobiDB-lite"/>
    </source>
</evidence>
<dbReference type="EMBL" id="NOWF01000006">
    <property type="protein sequence ID" value="OYD07527.1"/>
    <property type="molecule type" value="Genomic_DNA"/>
</dbReference>
<dbReference type="InterPro" id="IPR021309">
    <property type="entry name" value="YgaP-like_TM"/>
</dbReference>
<evidence type="ECO:0000313" key="3">
    <source>
        <dbReference type="EMBL" id="OYD07527.1"/>
    </source>
</evidence>
<protein>
    <recommendedName>
        <fullName evidence="2">Inner membrane protein YgaP-like transmembrane domain-containing protein</fullName>
    </recommendedName>
</protein>
<evidence type="ECO:0000259" key="2">
    <source>
        <dbReference type="Pfam" id="PF11127"/>
    </source>
</evidence>
<dbReference type="Pfam" id="PF11127">
    <property type="entry name" value="YgaP-like_TM"/>
    <property type="match status" value="1"/>
</dbReference>
<sequence length="87" mass="9444">MQKNVGTWDAIMRITMGAAGLAWSTSCMTRKPGRTLPVIVAMMSGMKVAEGVTRFCPLLHAMGVTSTETEVKKSGSPNMPRQRGWSE</sequence>
<dbReference type="RefSeq" id="WP_094264762.1">
    <property type="nucleotide sequence ID" value="NZ_NOWF01000006.1"/>
</dbReference>